<sequence>MNNAENLKTEDCESLHLFSALTSFFALGSPKSGYKSLVIGESVIPDWLSMLRSSEPLLSILNPANYDGPLVPLFTFGRQQWQILHGASRPHSKTLLQDLQALVNSSCTEPELLPIYNNTIELLRRVLSLVILNSVDSEDYGNDGAASNPLPSSTSYPTPRLEAWDALLLLWEVSGDFIPLLKAPVPRQEAVVIYAHFLILIKKLEQSWWLEGWATHMMERVWLSLDHQHRMWIQWAVEEIGWIPP</sequence>
<dbReference type="RefSeq" id="XP_043170569.1">
    <property type="nucleotide sequence ID" value="XM_043314634.1"/>
</dbReference>
<reference evidence="1" key="1">
    <citation type="submission" date="2021-05" db="EMBL/GenBank/DDBJ databases">
        <authorList>
            <person name="Stam R."/>
        </authorList>
    </citation>
    <scope>NUCLEOTIDE SEQUENCE</scope>
    <source>
        <strain evidence="1">CS162</strain>
    </source>
</reference>
<dbReference type="AlphaFoldDB" id="A0A8J2I3I7"/>
<keyword evidence="2" id="KW-1185">Reference proteome</keyword>
<dbReference type="OrthoDB" id="416217at2759"/>
<evidence type="ECO:0000313" key="2">
    <source>
        <dbReference type="Proteomes" id="UP000676310"/>
    </source>
</evidence>
<gene>
    <name evidence="1" type="ORF">ALTATR162_LOCUS7008</name>
</gene>
<dbReference type="EMBL" id="CAJRGZ010000020">
    <property type="protein sequence ID" value="CAG5169156.1"/>
    <property type="molecule type" value="Genomic_DNA"/>
</dbReference>
<dbReference type="PANTHER" id="PTHR47657">
    <property type="entry name" value="STEROL REGULATORY ELEMENT-BINDING PROTEIN ECM22"/>
    <property type="match status" value="1"/>
</dbReference>
<dbReference type="GO" id="GO:0000981">
    <property type="term" value="F:DNA-binding transcription factor activity, RNA polymerase II-specific"/>
    <property type="evidence" value="ECO:0007669"/>
    <property type="project" value="TreeGrafter"/>
</dbReference>
<accession>A0A8J2I3I7</accession>
<organism evidence="1 2">
    <name type="scientific">Alternaria atra</name>
    <dbReference type="NCBI Taxonomy" id="119953"/>
    <lineage>
        <taxon>Eukaryota</taxon>
        <taxon>Fungi</taxon>
        <taxon>Dikarya</taxon>
        <taxon>Ascomycota</taxon>
        <taxon>Pezizomycotina</taxon>
        <taxon>Dothideomycetes</taxon>
        <taxon>Pleosporomycetidae</taxon>
        <taxon>Pleosporales</taxon>
        <taxon>Pleosporineae</taxon>
        <taxon>Pleosporaceae</taxon>
        <taxon>Alternaria</taxon>
        <taxon>Alternaria sect. Ulocladioides</taxon>
    </lineage>
</organism>
<evidence type="ECO:0000313" key="1">
    <source>
        <dbReference type="EMBL" id="CAG5169156.1"/>
    </source>
</evidence>
<dbReference type="InterPro" id="IPR052400">
    <property type="entry name" value="Zn2-C6_fungal_TF"/>
</dbReference>
<dbReference type="GeneID" id="67018961"/>
<comment type="caution">
    <text evidence="1">The sequence shown here is derived from an EMBL/GenBank/DDBJ whole genome shotgun (WGS) entry which is preliminary data.</text>
</comment>
<dbReference type="Proteomes" id="UP000676310">
    <property type="component" value="Unassembled WGS sequence"/>
</dbReference>
<proteinExistence type="predicted"/>
<name>A0A8J2I3I7_9PLEO</name>
<dbReference type="PANTHER" id="PTHR47657:SF7">
    <property type="entry name" value="STEROL REGULATORY ELEMENT-BINDING PROTEIN ECM22"/>
    <property type="match status" value="1"/>
</dbReference>
<protein>
    <submittedName>
        <fullName evidence="1">Uncharacterized protein</fullName>
    </submittedName>
</protein>